<dbReference type="GO" id="GO:0009253">
    <property type="term" value="P:peptidoglycan catabolic process"/>
    <property type="evidence" value="ECO:0007669"/>
    <property type="project" value="InterPro"/>
</dbReference>
<dbReference type="PANTHER" id="PTHR30417">
    <property type="entry name" value="N-ACETYLMURAMOYL-L-ALANINE AMIDASE AMID"/>
    <property type="match status" value="1"/>
</dbReference>
<evidence type="ECO:0000259" key="6">
    <source>
        <dbReference type="SMART" id="SM00644"/>
    </source>
</evidence>
<dbReference type="EC" id="3.5.1.28" evidence="2"/>
<dbReference type="GO" id="GO:0071555">
    <property type="term" value="P:cell wall organization"/>
    <property type="evidence" value="ECO:0007669"/>
    <property type="project" value="UniProtKB-KW"/>
</dbReference>
<evidence type="ECO:0000256" key="3">
    <source>
        <dbReference type="ARBA" id="ARBA00022801"/>
    </source>
</evidence>
<dbReference type="Proteomes" id="UP000612362">
    <property type="component" value="Unassembled WGS sequence"/>
</dbReference>
<keyword evidence="8" id="KW-1185">Reference proteome</keyword>
<evidence type="ECO:0000256" key="4">
    <source>
        <dbReference type="ARBA" id="ARBA00023316"/>
    </source>
</evidence>
<evidence type="ECO:0000256" key="5">
    <source>
        <dbReference type="SAM" id="Coils"/>
    </source>
</evidence>
<feature type="coiled-coil region" evidence="5">
    <location>
        <begin position="283"/>
        <end position="345"/>
    </location>
</feature>
<dbReference type="SMART" id="SM00644">
    <property type="entry name" value="Ami_2"/>
    <property type="match status" value="1"/>
</dbReference>
<dbReference type="GO" id="GO:0008745">
    <property type="term" value="F:N-acetylmuramoyl-L-alanine amidase activity"/>
    <property type="evidence" value="ECO:0007669"/>
    <property type="project" value="UniProtKB-EC"/>
</dbReference>
<keyword evidence="4" id="KW-0961">Cell wall biogenesis/degradation</keyword>
<dbReference type="RefSeq" id="WP_220194548.1">
    <property type="nucleotide sequence ID" value="NZ_BNJF01000001.1"/>
</dbReference>
<feature type="domain" description="N-acetylmuramoyl-L-alanine amidase" evidence="6">
    <location>
        <begin position="8"/>
        <end position="161"/>
    </location>
</feature>
<dbReference type="AlphaFoldDB" id="A0A8J3MUA0"/>
<keyword evidence="3" id="KW-0378">Hydrolase</keyword>
<dbReference type="GO" id="GO:0009254">
    <property type="term" value="P:peptidoglycan turnover"/>
    <property type="evidence" value="ECO:0007669"/>
    <property type="project" value="TreeGrafter"/>
</dbReference>
<sequence length="371" mass="40052">MSIIQMPTSNFWKDRSGYKPKWLIVHGTAGGSSAKNIAQGFINSQGTNNPVSVHYVIGQDGTIVQCVQEKDAAWGNGVIDAGADSWWSSALNPNLVTISIEHVKPDTQNASALTPAQQAASFSLIREICQRNGLPMRKADKNGGITGHFSIAPINRAHCPGTYPWQDLFNYLKGDDMLQITDAFAAAYFKQVATNPLRWQCNNGYAVLGGILDFYRKINGAPRLPKGNEQYNIPGVVWQLFEGGIIVYDPEGKLDKFHTPFPPCYLLKLDSDLAKQVLGAGNTTDLQNQLNAANTALANEKQTATSLQTELNTAKTQLDAANKAATQATADKNAALAQVADLQNQIANAPDKTEILNDLISALQAAAKNIA</sequence>
<evidence type="ECO:0000256" key="2">
    <source>
        <dbReference type="ARBA" id="ARBA00011901"/>
    </source>
</evidence>
<evidence type="ECO:0000313" key="8">
    <source>
        <dbReference type="Proteomes" id="UP000612362"/>
    </source>
</evidence>
<dbReference type="EMBL" id="BNJF01000001">
    <property type="protein sequence ID" value="GHO45200.1"/>
    <property type="molecule type" value="Genomic_DNA"/>
</dbReference>
<evidence type="ECO:0000256" key="1">
    <source>
        <dbReference type="ARBA" id="ARBA00001561"/>
    </source>
</evidence>
<protein>
    <recommendedName>
        <fullName evidence="2">N-acetylmuramoyl-L-alanine amidase</fullName>
        <ecNumber evidence="2">3.5.1.28</ecNumber>
    </recommendedName>
</protein>
<dbReference type="InterPro" id="IPR036505">
    <property type="entry name" value="Amidase/PGRP_sf"/>
</dbReference>
<dbReference type="InterPro" id="IPR051206">
    <property type="entry name" value="NAMLAA_amidase_2"/>
</dbReference>
<name>A0A8J3MUA0_9CHLR</name>
<organism evidence="7 8">
    <name type="scientific">Ktedonospora formicarum</name>
    <dbReference type="NCBI Taxonomy" id="2778364"/>
    <lineage>
        <taxon>Bacteria</taxon>
        <taxon>Bacillati</taxon>
        <taxon>Chloroflexota</taxon>
        <taxon>Ktedonobacteria</taxon>
        <taxon>Ktedonobacterales</taxon>
        <taxon>Ktedonobacteraceae</taxon>
        <taxon>Ktedonospora</taxon>
    </lineage>
</organism>
<evidence type="ECO:0000313" key="7">
    <source>
        <dbReference type="EMBL" id="GHO45200.1"/>
    </source>
</evidence>
<keyword evidence="5" id="KW-0175">Coiled coil</keyword>
<gene>
    <name evidence="7" type="ORF">KSX_33630</name>
</gene>
<accession>A0A8J3MUA0</accession>
<comment type="caution">
    <text evidence="7">The sequence shown here is derived from an EMBL/GenBank/DDBJ whole genome shotgun (WGS) entry which is preliminary data.</text>
</comment>
<dbReference type="PANTHER" id="PTHR30417:SF1">
    <property type="entry name" value="N-ACETYLMURAMOYL-L-ALANINE AMIDASE AMID"/>
    <property type="match status" value="1"/>
</dbReference>
<proteinExistence type="predicted"/>
<dbReference type="Gene3D" id="3.40.80.10">
    <property type="entry name" value="Peptidoglycan recognition protein-like"/>
    <property type="match status" value="1"/>
</dbReference>
<dbReference type="CDD" id="cd06583">
    <property type="entry name" value="PGRP"/>
    <property type="match status" value="1"/>
</dbReference>
<dbReference type="Pfam" id="PF01510">
    <property type="entry name" value="Amidase_2"/>
    <property type="match status" value="1"/>
</dbReference>
<dbReference type="InterPro" id="IPR002502">
    <property type="entry name" value="Amidase_domain"/>
</dbReference>
<reference evidence="7" key="1">
    <citation type="submission" date="2020-10" db="EMBL/GenBank/DDBJ databases">
        <title>Taxonomic study of unclassified bacteria belonging to the class Ktedonobacteria.</title>
        <authorList>
            <person name="Yabe S."/>
            <person name="Wang C.M."/>
            <person name="Zheng Y."/>
            <person name="Sakai Y."/>
            <person name="Cavaletti L."/>
            <person name="Monciardini P."/>
            <person name="Donadio S."/>
        </authorList>
    </citation>
    <scope>NUCLEOTIDE SEQUENCE</scope>
    <source>
        <strain evidence="7">SOSP1-1</strain>
    </source>
</reference>
<comment type="catalytic activity">
    <reaction evidence="1">
        <text>Hydrolyzes the link between N-acetylmuramoyl residues and L-amino acid residues in certain cell-wall glycopeptides.</text>
        <dbReference type="EC" id="3.5.1.28"/>
    </reaction>
</comment>
<dbReference type="SUPFAM" id="SSF55846">
    <property type="entry name" value="N-acetylmuramoyl-L-alanine amidase-like"/>
    <property type="match status" value="1"/>
</dbReference>